<dbReference type="GO" id="GO:0005737">
    <property type="term" value="C:cytoplasm"/>
    <property type="evidence" value="ECO:0007669"/>
    <property type="project" value="TreeGrafter"/>
</dbReference>
<dbReference type="EMBL" id="JRMW01000041">
    <property type="protein sequence ID" value="KGF03236.1"/>
    <property type="molecule type" value="Genomic_DNA"/>
</dbReference>
<feature type="binding site" evidence="4">
    <location>
        <position position="66"/>
    </location>
    <ligand>
        <name>a divalent metal cation</name>
        <dbReference type="ChEBI" id="CHEBI:60240"/>
        <label>1</label>
    </ligand>
</feature>
<feature type="binding site" evidence="4">
    <location>
        <position position="104"/>
    </location>
    <ligand>
        <name>a divalent metal cation</name>
        <dbReference type="ChEBI" id="CHEBI:60240"/>
        <label>1</label>
    </ligand>
</feature>
<dbReference type="AlphaFoldDB" id="A0A095X0K0"/>
<name>A0A095X0K0_9FIRM</name>
<dbReference type="eggNOG" id="COG0327">
    <property type="taxonomic scope" value="Bacteria"/>
</dbReference>
<dbReference type="OrthoDB" id="9792792at2"/>
<dbReference type="Gene3D" id="3.40.1390.30">
    <property type="entry name" value="NIF3 (NGG1p interacting factor 3)-like"/>
    <property type="match status" value="2"/>
</dbReference>
<organism evidence="5 6">
    <name type="scientific">Anaerococcus lactolyticus S7-1-13</name>
    <dbReference type="NCBI Taxonomy" id="1284686"/>
    <lineage>
        <taxon>Bacteria</taxon>
        <taxon>Bacillati</taxon>
        <taxon>Bacillota</taxon>
        <taxon>Tissierellia</taxon>
        <taxon>Tissierellales</taxon>
        <taxon>Peptoniphilaceae</taxon>
        <taxon>Anaerococcus</taxon>
    </lineage>
</organism>
<dbReference type="FunFam" id="3.40.1390.30:FF:000001">
    <property type="entry name" value="GTP cyclohydrolase 1 type 2"/>
    <property type="match status" value="1"/>
</dbReference>
<dbReference type="GO" id="GO:0046872">
    <property type="term" value="F:metal ion binding"/>
    <property type="evidence" value="ECO:0007669"/>
    <property type="project" value="UniProtKB-KW"/>
</dbReference>
<sequence>MRIRELIKKLEEKYPFDLQEEWDNSGLQVGNPDEELKGVVLSLDLEEESIDYAIGEANANLIITHHPYLFNPTNSIDFRDGFYNRLKRCIKNDLTVYAFHTNLDIAKGGVNDNLANILGLRDVKSLEAGKELGLGRYGYIDRKPCHKFLEDVKEKLEASGIVVYGNCEKMIEKVALCGGAGSFLIQDALNLSCDLIITGDVKYHEAMDMANKGIIIADVGHFASENHIIYKLAKEIEQIIGQEVYTFSKTDRFRHFI</sequence>
<evidence type="ECO:0000256" key="4">
    <source>
        <dbReference type="PIRSR" id="PIRSR602678-1"/>
    </source>
</evidence>
<keyword evidence="3 4" id="KW-0479">Metal-binding</keyword>
<dbReference type="RefSeq" id="WP_037328584.1">
    <property type="nucleotide sequence ID" value="NZ_JRMW01000041.1"/>
</dbReference>
<dbReference type="PANTHER" id="PTHR13799">
    <property type="entry name" value="NGG1 INTERACTING FACTOR 3"/>
    <property type="match status" value="1"/>
</dbReference>
<dbReference type="NCBIfam" id="TIGR00486">
    <property type="entry name" value="YbgI_SA1388"/>
    <property type="match status" value="1"/>
</dbReference>
<comment type="caution">
    <text evidence="5">The sequence shown here is derived from an EMBL/GenBank/DDBJ whole genome shotgun (WGS) entry which is preliminary data.</text>
</comment>
<evidence type="ECO:0000313" key="5">
    <source>
        <dbReference type="EMBL" id="KGF03236.1"/>
    </source>
</evidence>
<protein>
    <recommendedName>
        <fullName evidence="2">GTP cyclohydrolase 1 type 2 homolog</fullName>
    </recommendedName>
</protein>
<evidence type="ECO:0000256" key="1">
    <source>
        <dbReference type="ARBA" id="ARBA00006964"/>
    </source>
</evidence>
<dbReference type="Proteomes" id="UP000029579">
    <property type="component" value="Unassembled WGS sequence"/>
</dbReference>
<feature type="binding site" evidence="4">
    <location>
        <position position="221"/>
    </location>
    <ligand>
        <name>a divalent metal cation</name>
        <dbReference type="ChEBI" id="CHEBI:60240"/>
        <label>1</label>
    </ligand>
</feature>
<dbReference type="SUPFAM" id="SSF102705">
    <property type="entry name" value="NIF3 (NGG1p interacting factor 3)-like"/>
    <property type="match status" value="1"/>
</dbReference>
<dbReference type="InterPro" id="IPR002678">
    <property type="entry name" value="DUF34/NIF3"/>
</dbReference>
<feature type="binding site" evidence="4">
    <location>
        <position position="65"/>
    </location>
    <ligand>
        <name>a divalent metal cation</name>
        <dbReference type="ChEBI" id="CHEBI:60240"/>
        <label>1</label>
    </ligand>
</feature>
<dbReference type="Pfam" id="PF01784">
    <property type="entry name" value="DUF34_NIF3"/>
    <property type="match status" value="1"/>
</dbReference>
<evidence type="ECO:0000256" key="3">
    <source>
        <dbReference type="ARBA" id="ARBA00022723"/>
    </source>
</evidence>
<evidence type="ECO:0000256" key="2">
    <source>
        <dbReference type="ARBA" id="ARBA00022112"/>
    </source>
</evidence>
<reference evidence="5 6" key="1">
    <citation type="submission" date="2014-07" db="EMBL/GenBank/DDBJ databases">
        <authorList>
            <person name="McCorrison J."/>
            <person name="Sanka R."/>
            <person name="Torralba M."/>
            <person name="Gillis M."/>
            <person name="Haft D.H."/>
            <person name="Methe B."/>
            <person name="Sutton G."/>
            <person name="Nelson K.E."/>
        </authorList>
    </citation>
    <scope>NUCLEOTIDE SEQUENCE [LARGE SCALE GENOMIC DNA]</scope>
    <source>
        <strain evidence="5 6">S7-1-13</strain>
    </source>
</reference>
<dbReference type="PANTHER" id="PTHR13799:SF14">
    <property type="entry name" value="GTP CYCLOHYDROLASE 1 TYPE 2 HOMOLOG"/>
    <property type="match status" value="1"/>
</dbReference>
<proteinExistence type="inferred from homology"/>
<feature type="binding site" evidence="4">
    <location>
        <position position="225"/>
    </location>
    <ligand>
        <name>a divalent metal cation</name>
        <dbReference type="ChEBI" id="CHEBI:60240"/>
        <label>1</label>
    </ligand>
</feature>
<comment type="similarity">
    <text evidence="1">Belongs to the GTP cyclohydrolase I type 2/NIF3 family.</text>
</comment>
<accession>A0A095X0K0</accession>
<dbReference type="InterPro" id="IPR036069">
    <property type="entry name" value="DUF34/NIF3_sf"/>
</dbReference>
<gene>
    <name evidence="5" type="ORF">HMPREF1630_08125</name>
</gene>
<evidence type="ECO:0000313" key="6">
    <source>
        <dbReference type="Proteomes" id="UP000029579"/>
    </source>
</evidence>